<evidence type="ECO:0000313" key="1">
    <source>
        <dbReference type="EMBL" id="KAH7854146.1"/>
    </source>
</evidence>
<dbReference type="EMBL" id="CM037161">
    <property type="protein sequence ID" value="KAH7854146.1"/>
    <property type="molecule type" value="Genomic_DNA"/>
</dbReference>
<gene>
    <name evidence="1" type="ORF">Vadar_010677</name>
</gene>
<proteinExistence type="predicted"/>
<dbReference type="Proteomes" id="UP000828048">
    <property type="component" value="Chromosome 11"/>
</dbReference>
<sequence length="262" mass="28201">MNIMPPLQRAQGKIRASKRKLQQIGESCTPDFASETKQEQLTRKSSRTAGERNGWKRFISLEPSLKMLAGSYYIPKYNESKPLGEDSHFICAEKQTFGVADGVGGWAKKGIDSGEYARELMDNAVFAIEDQPMGGVNPMAVLNEAFLNTEAQGSSTACILTLKGNELKVGVIPGDIVVAGSDGLFDNLYESEIEELVSQGVNDGNFPADLASTIAQFALINSMDNCAISPFTIAAQEAGVKFIGGKIDDITVVVAYIASPDY</sequence>
<organism evidence="1 2">
    <name type="scientific">Vaccinium darrowii</name>
    <dbReference type="NCBI Taxonomy" id="229202"/>
    <lineage>
        <taxon>Eukaryota</taxon>
        <taxon>Viridiplantae</taxon>
        <taxon>Streptophyta</taxon>
        <taxon>Embryophyta</taxon>
        <taxon>Tracheophyta</taxon>
        <taxon>Spermatophyta</taxon>
        <taxon>Magnoliopsida</taxon>
        <taxon>eudicotyledons</taxon>
        <taxon>Gunneridae</taxon>
        <taxon>Pentapetalae</taxon>
        <taxon>asterids</taxon>
        <taxon>Ericales</taxon>
        <taxon>Ericaceae</taxon>
        <taxon>Vaccinioideae</taxon>
        <taxon>Vaccinieae</taxon>
        <taxon>Vaccinium</taxon>
    </lineage>
</organism>
<reference evidence="1 2" key="1">
    <citation type="journal article" date="2021" name="Hortic Res">
        <title>High-quality reference genome and annotation aids understanding of berry development for evergreen blueberry (Vaccinium darrowii).</title>
        <authorList>
            <person name="Yu J."/>
            <person name="Hulse-Kemp A.M."/>
            <person name="Babiker E."/>
            <person name="Staton M."/>
        </authorList>
    </citation>
    <scope>NUCLEOTIDE SEQUENCE [LARGE SCALE GENOMIC DNA]</scope>
    <source>
        <strain evidence="2">cv. NJ 8807/NJ 8810</strain>
        <tissue evidence="1">Young leaf</tissue>
    </source>
</reference>
<comment type="caution">
    <text evidence="1">The sequence shown here is derived from an EMBL/GenBank/DDBJ whole genome shotgun (WGS) entry which is preliminary data.</text>
</comment>
<evidence type="ECO:0000313" key="2">
    <source>
        <dbReference type="Proteomes" id="UP000828048"/>
    </source>
</evidence>
<protein>
    <submittedName>
        <fullName evidence="1">Uncharacterized protein</fullName>
    </submittedName>
</protein>
<keyword evidence="2" id="KW-1185">Reference proteome</keyword>
<accession>A0ACB7YL92</accession>
<name>A0ACB7YL92_9ERIC</name>